<name>A0ABQ5DVL4_9ASTR</name>
<dbReference type="Proteomes" id="UP001151760">
    <property type="component" value="Unassembled WGS sequence"/>
</dbReference>
<reference evidence="1" key="2">
    <citation type="submission" date="2022-01" db="EMBL/GenBank/DDBJ databases">
        <authorList>
            <person name="Yamashiro T."/>
            <person name="Shiraishi A."/>
            <person name="Satake H."/>
            <person name="Nakayama K."/>
        </authorList>
    </citation>
    <scope>NUCLEOTIDE SEQUENCE</scope>
</reference>
<evidence type="ECO:0000313" key="1">
    <source>
        <dbReference type="EMBL" id="GJT40884.1"/>
    </source>
</evidence>
<reference evidence="1" key="1">
    <citation type="journal article" date="2022" name="Int. J. Mol. Sci.">
        <title>Draft Genome of Tanacetum Coccineum: Genomic Comparison of Closely Related Tanacetum-Family Plants.</title>
        <authorList>
            <person name="Yamashiro T."/>
            <person name="Shiraishi A."/>
            <person name="Nakayama K."/>
            <person name="Satake H."/>
        </authorList>
    </citation>
    <scope>NUCLEOTIDE SEQUENCE</scope>
</reference>
<accession>A0ABQ5DVL4</accession>
<sequence>MAEIGCNWARIGSSKSSQSLSIAHKWAVYSSVPDPVDADSSVLTVTLEGLQSKGIDQEGQRCLMERVMRNKAFLHMLCILHGFLDVLVKGVKLVNFLLYLVSNHGWPGLSTQPTLKEVDRWEIEKVKALGANGDMSGSRVWTVWMEVGGGISVLGNFLGGFWVDELALEAMEFDD</sequence>
<evidence type="ECO:0000313" key="2">
    <source>
        <dbReference type="Proteomes" id="UP001151760"/>
    </source>
</evidence>
<dbReference type="EMBL" id="BQNB010015512">
    <property type="protein sequence ID" value="GJT40884.1"/>
    <property type="molecule type" value="Genomic_DNA"/>
</dbReference>
<protein>
    <submittedName>
        <fullName evidence="1">Uncharacterized protein</fullName>
    </submittedName>
</protein>
<proteinExistence type="predicted"/>
<organism evidence="1 2">
    <name type="scientific">Tanacetum coccineum</name>
    <dbReference type="NCBI Taxonomy" id="301880"/>
    <lineage>
        <taxon>Eukaryota</taxon>
        <taxon>Viridiplantae</taxon>
        <taxon>Streptophyta</taxon>
        <taxon>Embryophyta</taxon>
        <taxon>Tracheophyta</taxon>
        <taxon>Spermatophyta</taxon>
        <taxon>Magnoliopsida</taxon>
        <taxon>eudicotyledons</taxon>
        <taxon>Gunneridae</taxon>
        <taxon>Pentapetalae</taxon>
        <taxon>asterids</taxon>
        <taxon>campanulids</taxon>
        <taxon>Asterales</taxon>
        <taxon>Asteraceae</taxon>
        <taxon>Asteroideae</taxon>
        <taxon>Anthemideae</taxon>
        <taxon>Anthemidinae</taxon>
        <taxon>Tanacetum</taxon>
    </lineage>
</organism>
<gene>
    <name evidence="1" type="ORF">Tco_0940749</name>
</gene>
<keyword evidence="2" id="KW-1185">Reference proteome</keyword>
<comment type="caution">
    <text evidence="1">The sequence shown here is derived from an EMBL/GenBank/DDBJ whole genome shotgun (WGS) entry which is preliminary data.</text>
</comment>